<comment type="caution">
    <text evidence="3">The sequence shown here is derived from an EMBL/GenBank/DDBJ whole genome shotgun (WGS) entry which is preliminary data.</text>
</comment>
<organism evidence="3 4">
    <name type="scientific">Colocasia esculenta</name>
    <name type="common">Wild taro</name>
    <name type="synonym">Arum esculentum</name>
    <dbReference type="NCBI Taxonomy" id="4460"/>
    <lineage>
        <taxon>Eukaryota</taxon>
        <taxon>Viridiplantae</taxon>
        <taxon>Streptophyta</taxon>
        <taxon>Embryophyta</taxon>
        <taxon>Tracheophyta</taxon>
        <taxon>Spermatophyta</taxon>
        <taxon>Magnoliopsida</taxon>
        <taxon>Liliopsida</taxon>
        <taxon>Araceae</taxon>
        <taxon>Aroideae</taxon>
        <taxon>Colocasieae</taxon>
        <taxon>Colocasia</taxon>
    </lineage>
</organism>
<protein>
    <recommendedName>
        <fullName evidence="2">DUF8204 domain-containing protein</fullName>
    </recommendedName>
</protein>
<proteinExistence type="predicted"/>
<dbReference type="Pfam" id="PF26631">
    <property type="entry name" value="DUF8204"/>
    <property type="match status" value="2"/>
</dbReference>
<feature type="domain" description="DUF8204" evidence="2">
    <location>
        <begin position="111"/>
        <end position="172"/>
    </location>
</feature>
<dbReference type="EMBL" id="NMUH01002225">
    <property type="protein sequence ID" value="MQL98698.1"/>
    <property type="molecule type" value="Genomic_DNA"/>
</dbReference>
<sequence>MEKSEAGEASPRSPPPSDVGRDPEMVGGDGGAGEPPVPRKGPAEAAGAAKKGKSCKGYLYYSSQLKSQSRKPICVGITRTLQQGRPRSTVLRPLILAVSLVGVLAVDSFRAVSRFVPGYMVGESELEASKEGRNLSDFKYSCVGYSVFTDNKDDPSENGEKHAELPFCVGVE</sequence>
<feature type="domain" description="DUF8204" evidence="2">
    <location>
        <begin position="51"/>
        <end position="83"/>
    </location>
</feature>
<name>A0A843VPY5_COLES</name>
<dbReference type="PANTHER" id="PTHR34566:SF2">
    <property type="entry name" value="ALTERED INHERITANCE OF MITOCHONDRIA PROTEIN"/>
    <property type="match status" value="1"/>
</dbReference>
<evidence type="ECO:0000313" key="3">
    <source>
        <dbReference type="EMBL" id="MQL98698.1"/>
    </source>
</evidence>
<evidence type="ECO:0000313" key="4">
    <source>
        <dbReference type="Proteomes" id="UP000652761"/>
    </source>
</evidence>
<evidence type="ECO:0000256" key="1">
    <source>
        <dbReference type="SAM" id="MobiDB-lite"/>
    </source>
</evidence>
<feature type="non-terminal residue" evidence="3">
    <location>
        <position position="1"/>
    </location>
</feature>
<evidence type="ECO:0000259" key="2">
    <source>
        <dbReference type="Pfam" id="PF26631"/>
    </source>
</evidence>
<dbReference type="Proteomes" id="UP000652761">
    <property type="component" value="Unassembled WGS sequence"/>
</dbReference>
<accession>A0A843VPY5</accession>
<gene>
    <name evidence="3" type="ORF">Taro_031414</name>
</gene>
<dbReference type="InterPro" id="IPR058517">
    <property type="entry name" value="DUF8204"/>
</dbReference>
<keyword evidence="4" id="KW-1185">Reference proteome</keyword>
<dbReference type="AlphaFoldDB" id="A0A843VPY5"/>
<dbReference type="OrthoDB" id="510712at2759"/>
<dbReference type="PANTHER" id="PTHR34566">
    <property type="entry name" value="ALTERED INHERITANCE OF MITOCHONDRIA PROTEIN"/>
    <property type="match status" value="1"/>
</dbReference>
<feature type="region of interest" description="Disordered" evidence="1">
    <location>
        <begin position="1"/>
        <end position="51"/>
    </location>
</feature>
<reference evidence="3" key="1">
    <citation type="submission" date="2017-07" db="EMBL/GenBank/DDBJ databases">
        <title>Taro Niue Genome Assembly and Annotation.</title>
        <authorList>
            <person name="Atibalentja N."/>
            <person name="Keating K."/>
            <person name="Fields C.J."/>
        </authorList>
    </citation>
    <scope>NUCLEOTIDE SEQUENCE</scope>
    <source>
        <strain evidence="3">Niue_2</strain>
        <tissue evidence="3">Leaf</tissue>
    </source>
</reference>